<keyword evidence="5" id="KW-1185">Reference proteome</keyword>
<dbReference type="SUPFAM" id="SSF54909">
    <property type="entry name" value="Dimeric alpha+beta barrel"/>
    <property type="match status" value="1"/>
</dbReference>
<dbReference type="InterPro" id="IPR011008">
    <property type="entry name" value="Dimeric_a/b-barrel"/>
</dbReference>
<evidence type="ECO:0000256" key="1">
    <source>
        <dbReference type="ARBA" id="ARBA00007689"/>
    </source>
</evidence>
<proteinExistence type="inferred from homology"/>
<dbReference type="AlphaFoldDB" id="A0A5M3W0V7"/>
<protein>
    <recommendedName>
        <fullName evidence="3">YCII-related domain-containing protein</fullName>
    </recommendedName>
</protein>
<evidence type="ECO:0000259" key="3">
    <source>
        <dbReference type="Pfam" id="PF03795"/>
    </source>
</evidence>
<evidence type="ECO:0000313" key="4">
    <source>
        <dbReference type="EMBL" id="GES00238.1"/>
    </source>
</evidence>
<evidence type="ECO:0000256" key="2">
    <source>
        <dbReference type="SAM" id="MobiDB-lite"/>
    </source>
</evidence>
<dbReference type="EMBL" id="BLAD01000044">
    <property type="protein sequence ID" value="GES00238.1"/>
    <property type="molecule type" value="Genomic_DNA"/>
</dbReference>
<dbReference type="Gene3D" id="3.30.70.1060">
    <property type="entry name" value="Dimeric alpha+beta barrel"/>
    <property type="match status" value="1"/>
</dbReference>
<dbReference type="Pfam" id="PF03795">
    <property type="entry name" value="YCII"/>
    <property type="match status" value="1"/>
</dbReference>
<dbReference type="PANTHER" id="PTHR35174:SF3">
    <property type="entry name" value="BLL7171 PROTEIN"/>
    <property type="match status" value="1"/>
</dbReference>
<dbReference type="Proteomes" id="UP000334990">
    <property type="component" value="Unassembled WGS sequence"/>
</dbReference>
<organism evidence="4 5">
    <name type="scientific">Acrocarpospora corrugata</name>
    <dbReference type="NCBI Taxonomy" id="35763"/>
    <lineage>
        <taxon>Bacteria</taxon>
        <taxon>Bacillati</taxon>
        <taxon>Actinomycetota</taxon>
        <taxon>Actinomycetes</taxon>
        <taxon>Streptosporangiales</taxon>
        <taxon>Streptosporangiaceae</taxon>
        <taxon>Acrocarpospora</taxon>
    </lineage>
</organism>
<sequence length="129" mass="14223">MTQYMLSVHSVEGEVRDPMTEEEMRQSHKQLAVLEQQMHSAGAWVFSGRLHEPDTATVVRVSAGEVLTTDGPFAESKEHLGGFYVIQADDLDAALAWASKVTAAIRTPIEVRAFAAFADRPQAFEQFGD</sequence>
<name>A0A5M3W0V7_9ACTN</name>
<dbReference type="RefSeq" id="WP_155336601.1">
    <property type="nucleotide sequence ID" value="NZ_BAAABN010000033.1"/>
</dbReference>
<feature type="region of interest" description="Disordered" evidence="2">
    <location>
        <begin position="1"/>
        <end position="27"/>
    </location>
</feature>
<dbReference type="InterPro" id="IPR005545">
    <property type="entry name" value="YCII"/>
</dbReference>
<comment type="similarity">
    <text evidence="1">Belongs to the YciI family.</text>
</comment>
<evidence type="ECO:0000313" key="5">
    <source>
        <dbReference type="Proteomes" id="UP000334990"/>
    </source>
</evidence>
<feature type="compositionally biased region" description="Basic and acidic residues" evidence="2">
    <location>
        <begin position="11"/>
        <end position="26"/>
    </location>
</feature>
<reference evidence="4 5" key="1">
    <citation type="submission" date="2019-10" db="EMBL/GenBank/DDBJ databases">
        <title>Whole genome shotgun sequence of Acrocarpospora corrugata NBRC 13972.</title>
        <authorList>
            <person name="Ichikawa N."/>
            <person name="Kimura A."/>
            <person name="Kitahashi Y."/>
            <person name="Komaki H."/>
            <person name="Oguchi A."/>
        </authorList>
    </citation>
    <scope>NUCLEOTIDE SEQUENCE [LARGE SCALE GENOMIC DNA]</scope>
    <source>
        <strain evidence="4 5">NBRC 13972</strain>
    </source>
</reference>
<accession>A0A5M3W0V7</accession>
<gene>
    <name evidence="4" type="ORF">Acor_23010</name>
</gene>
<dbReference type="OrthoDB" id="668782at2"/>
<feature type="domain" description="YCII-related" evidence="3">
    <location>
        <begin position="4"/>
        <end position="101"/>
    </location>
</feature>
<dbReference type="PANTHER" id="PTHR35174">
    <property type="entry name" value="BLL7171 PROTEIN-RELATED"/>
    <property type="match status" value="1"/>
</dbReference>
<comment type="caution">
    <text evidence="4">The sequence shown here is derived from an EMBL/GenBank/DDBJ whole genome shotgun (WGS) entry which is preliminary data.</text>
</comment>